<dbReference type="EnsemblPlants" id="PGSC0003DMT400066285">
    <property type="protein sequence ID" value="PGSC0003DMT400066285"/>
    <property type="gene ID" value="PGSC0003DMG401025785"/>
</dbReference>
<reference evidence="2" key="2">
    <citation type="submission" date="2015-06" db="UniProtKB">
        <authorList>
            <consortium name="EnsemblPlants"/>
        </authorList>
    </citation>
    <scope>IDENTIFICATION</scope>
    <source>
        <strain evidence="2">DM1-3 516 R44</strain>
    </source>
</reference>
<organism evidence="2 3">
    <name type="scientific">Solanum tuberosum</name>
    <name type="common">Potato</name>
    <dbReference type="NCBI Taxonomy" id="4113"/>
    <lineage>
        <taxon>Eukaryota</taxon>
        <taxon>Viridiplantae</taxon>
        <taxon>Streptophyta</taxon>
        <taxon>Embryophyta</taxon>
        <taxon>Tracheophyta</taxon>
        <taxon>Spermatophyta</taxon>
        <taxon>Magnoliopsida</taxon>
        <taxon>eudicotyledons</taxon>
        <taxon>Gunneridae</taxon>
        <taxon>Pentapetalae</taxon>
        <taxon>asterids</taxon>
        <taxon>lamiids</taxon>
        <taxon>Solanales</taxon>
        <taxon>Solanaceae</taxon>
        <taxon>Solanoideae</taxon>
        <taxon>Solaneae</taxon>
        <taxon>Solanum</taxon>
    </lineage>
</organism>
<keyword evidence="1" id="KW-1133">Transmembrane helix</keyword>
<reference evidence="3" key="1">
    <citation type="journal article" date="2011" name="Nature">
        <title>Genome sequence and analysis of the tuber crop potato.</title>
        <authorList>
            <consortium name="The Potato Genome Sequencing Consortium"/>
        </authorList>
    </citation>
    <scope>NUCLEOTIDE SEQUENCE [LARGE SCALE GENOMIC DNA]</scope>
    <source>
        <strain evidence="3">cv. DM1-3 516 R44</strain>
    </source>
</reference>
<dbReference type="InParanoid" id="M1CFA9"/>
<feature type="transmembrane region" description="Helical" evidence="1">
    <location>
        <begin position="38"/>
        <end position="59"/>
    </location>
</feature>
<dbReference type="Gramene" id="PGSC0003DMT400066285">
    <property type="protein sequence ID" value="PGSC0003DMT400066285"/>
    <property type="gene ID" value="PGSC0003DMG401025785"/>
</dbReference>
<evidence type="ECO:0000256" key="1">
    <source>
        <dbReference type="SAM" id="Phobius"/>
    </source>
</evidence>
<keyword evidence="1" id="KW-0812">Transmembrane</keyword>
<evidence type="ECO:0000313" key="3">
    <source>
        <dbReference type="Proteomes" id="UP000011115"/>
    </source>
</evidence>
<dbReference type="HOGENOM" id="CLU_2626744_0_0_1"/>
<dbReference type="PaxDb" id="4113-PGSC0003DMT400066285"/>
<name>M1CFA9_SOLTU</name>
<protein>
    <submittedName>
        <fullName evidence="2">Uncharacterized protein</fullName>
    </submittedName>
</protein>
<accession>M1CFA9</accession>
<keyword evidence="3" id="KW-1185">Reference proteome</keyword>
<evidence type="ECO:0000313" key="2">
    <source>
        <dbReference type="EnsemblPlants" id="PGSC0003DMT400066285"/>
    </source>
</evidence>
<proteinExistence type="predicted"/>
<sequence length="79" mass="8635">MASQQDGVDLEKVPASERSLKSRAILARSVGGFVPDQVGPFCFIISMFGFSIVSLIDIAQLSNIKYKKLKLFVLTSVLD</sequence>
<dbReference type="Proteomes" id="UP000011115">
    <property type="component" value="Unassembled WGS sequence"/>
</dbReference>
<keyword evidence="1" id="KW-0472">Membrane</keyword>
<dbReference type="ExpressionAtlas" id="M1CFA9">
    <property type="expression patterns" value="baseline"/>
</dbReference>
<dbReference type="AlphaFoldDB" id="M1CFA9"/>